<accession>A0A3G4VCC2</accession>
<proteinExistence type="predicted"/>
<name>A0A3G4VCC2_9VIBR</name>
<evidence type="ECO:0008006" key="3">
    <source>
        <dbReference type="Google" id="ProtNLM"/>
    </source>
</evidence>
<organism evidence="1 2">
    <name type="scientific">Vibrio mediterranei</name>
    <dbReference type="NCBI Taxonomy" id="689"/>
    <lineage>
        <taxon>Bacteria</taxon>
        <taxon>Pseudomonadati</taxon>
        <taxon>Pseudomonadota</taxon>
        <taxon>Gammaproteobacteria</taxon>
        <taxon>Vibrionales</taxon>
        <taxon>Vibrionaceae</taxon>
        <taxon>Vibrio</taxon>
    </lineage>
</organism>
<dbReference type="RefSeq" id="WP_124940385.1">
    <property type="nucleotide sequence ID" value="NZ_CP033577.1"/>
</dbReference>
<dbReference type="Gene3D" id="3.40.50.2000">
    <property type="entry name" value="Glycogen Phosphorylase B"/>
    <property type="match status" value="2"/>
</dbReference>
<gene>
    <name evidence="1" type="ORF">ECB94_07900</name>
</gene>
<dbReference type="SUPFAM" id="SSF53756">
    <property type="entry name" value="UDP-Glycosyltransferase/glycogen phosphorylase"/>
    <property type="match status" value="1"/>
</dbReference>
<reference evidence="1 2" key="1">
    <citation type="submission" date="2018-11" db="EMBL/GenBank/DDBJ databases">
        <title>Complete Genome Sequence of Vbrio mediterranei 117-T6: a Potential Pathogen Bacteria Isolated from the Conchocelis of Pyropia.</title>
        <authorList>
            <person name="Liu Q."/>
        </authorList>
    </citation>
    <scope>NUCLEOTIDE SEQUENCE [LARGE SCALE GENOMIC DNA]</scope>
    <source>
        <strain evidence="1 2">117-T6</strain>
    </source>
</reference>
<sequence length="319" mass="36343">MKRILLATSIDAFLHQGGGEQELKNVHKELNKLGYLCDIYGSSSLDIDNYDIIIYFSIGNGINIFLDGINCNGKLLILWPNLWFVDKPNDNYLGFLQTQINRFDAVVIKSKAELSHLEKYFDVPGHKRILISSFVDESIFNYNGSELFQEVYNLDSYILWTGIIEPQKNQHSIVSLLKDYNTKLVISGASRDKNYLDECKSLANGNNEILFIPPMHYMSELHLSAIHNSKVYLELPLDSPGTSSIEAAILNNNLCVTDCEWTREHFNEYCTFLKPDDNSLVSCLDNRTPNSCSVLRQETVNYSAKNALNNLVMYIDRSN</sequence>
<evidence type="ECO:0000313" key="2">
    <source>
        <dbReference type="Proteomes" id="UP000279760"/>
    </source>
</evidence>
<protein>
    <recommendedName>
        <fullName evidence="3">Glycosyltransferase family 1 protein</fullName>
    </recommendedName>
</protein>
<evidence type="ECO:0000313" key="1">
    <source>
        <dbReference type="EMBL" id="AYV21222.1"/>
    </source>
</evidence>
<dbReference type="EMBL" id="CP033577">
    <property type="protein sequence ID" value="AYV21222.1"/>
    <property type="molecule type" value="Genomic_DNA"/>
</dbReference>
<dbReference type="Proteomes" id="UP000279760">
    <property type="component" value="Chromosome 1"/>
</dbReference>
<dbReference type="AlphaFoldDB" id="A0A3G4VCC2"/>